<evidence type="ECO:0000313" key="5">
    <source>
        <dbReference type="EMBL" id="MDL9977968.1"/>
    </source>
</evidence>
<accession>A0ABT7MU58</accession>
<name>A0ABT7MU58_9MICO</name>
<organism evidence="5 6">
    <name type="scientific">Microbacterium candidum</name>
    <dbReference type="NCBI Taxonomy" id="3041922"/>
    <lineage>
        <taxon>Bacteria</taxon>
        <taxon>Bacillati</taxon>
        <taxon>Actinomycetota</taxon>
        <taxon>Actinomycetes</taxon>
        <taxon>Micrococcales</taxon>
        <taxon>Microbacteriaceae</taxon>
        <taxon>Microbacterium</taxon>
    </lineage>
</organism>
<keyword evidence="2 3" id="KW-0378">Hydrolase</keyword>
<dbReference type="RefSeq" id="WP_286285917.1">
    <property type="nucleotide sequence ID" value="NZ_JASXSZ010000001.1"/>
</dbReference>
<keyword evidence="6" id="KW-1185">Reference proteome</keyword>
<feature type="domain" description="Carboxylesterase type B" evidence="4">
    <location>
        <begin position="387"/>
        <end position="477"/>
    </location>
</feature>
<dbReference type="Proteomes" id="UP001235064">
    <property type="component" value="Unassembled WGS sequence"/>
</dbReference>
<gene>
    <name evidence="5" type="ORF">QSV35_01355</name>
</gene>
<comment type="similarity">
    <text evidence="1 3">Belongs to the type-B carboxylesterase/lipase family.</text>
</comment>
<evidence type="ECO:0000256" key="1">
    <source>
        <dbReference type="ARBA" id="ARBA00005964"/>
    </source>
</evidence>
<protein>
    <recommendedName>
        <fullName evidence="3">Carboxylic ester hydrolase</fullName>
        <ecNumber evidence="3">3.1.1.-</ecNumber>
    </recommendedName>
</protein>
<dbReference type="PROSITE" id="PS00122">
    <property type="entry name" value="CARBOXYLESTERASE_B_1"/>
    <property type="match status" value="1"/>
</dbReference>
<dbReference type="EMBL" id="JASXSZ010000001">
    <property type="protein sequence ID" value="MDL9977968.1"/>
    <property type="molecule type" value="Genomic_DNA"/>
</dbReference>
<dbReference type="SUPFAM" id="SSF53474">
    <property type="entry name" value="alpha/beta-Hydrolases"/>
    <property type="match status" value="1"/>
</dbReference>
<dbReference type="InterPro" id="IPR019826">
    <property type="entry name" value="Carboxylesterase_B_AS"/>
</dbReference>
<proteinExistence type="inferred from homology"/>
<sequence>MPYTTVTVDSGELRGIDNAGVRSFLGVPYGASTGGANRFRPPQPVESWDGVRDALVFGPSAPQADTRLTEGARGEKLLSLLYPRTGSPVEGSPMDEDCLRLNIWTPSTPSADGLPVLVWLHGGGFTHGSGNEMAFNGDVLAAAEDIVVVTVTHRLGILGFMDLREFDEAGSANAGMLDIVAALEWVQRNIAAFGGDPARVTISGQSGGSAKVATLGAMPAAEGLFARSIMMSGPIARANKADAAASLRADVCGMLGVTSSEELRAIPLERLIEAQAEVLRRMPLEPTGDDGRVSLEGIAGFAPSLDARDLPRDPFGDDAPAALADKALLIGWTTHEAGMFLANDPTFGPQMTAGDAAARVAAMPFGASYDELAAAHPDEPPFLLYARHFSAQMFQVGARTIADQAADRTADVWAYEFRQPTEVLGGILGACHSLELAYVFGTVDRVPLTGRSLDRLAVSRDMMRAWAAFARIGDPGWPRWSSGDRVVHPFGTTYGPDLSLPDDLDLAAA</sequence>
<dbReference type="EC" id="3.1.1.-" evidence="3"/>
<reference evidence="5 6" key="1">
    <citation type="submission" date="2023-06" db="EMBL/GenBank/DDBJ databases">
        <title>Microbacterium sp. nov., isolated from a waste landfill.</title>
        <authorList>
            <person name="Wen W."/>
        </authorList>
    </citation>
    <scope>NUCLEOTIDE SEQUENCE [LARGE SCALE GENOMIC DNA]</scope>
    <source>
        <strain evidence="5 6">ASV49</strain>
    </source>
</reference>
<dbReference type="Pfam" id="PF00135">
    <property type="entry name" value="COesterase"/>
    <property type="match status" value="2"/>
</dbReference>
<evidence type="ECO:0000259" key="4">
    <source>
        <dbReference type="Pfam" id="PF00135"/>
    </source>
</evidence>
<evidence type="ECO:0000313" key="6">
    <source>
        <dbReference type="Proteomes" id="UP001235064"/>
    </source>
</evidence>
<dbReference type="PRINTS" id="PR00878">
    <property type="entry name" value="CHOLNESTRASE"/>
</dbReference>
<dbReference type="InterPro" id="IPR050309">
    <property type="entry name" value="Type-B_Carboxylest/Lipase"/>
</dbReference>
<evidence type="ECO:0000256" key="2">
    <source>
        <dbReference type="ARBA" id="ARBA00022801"/>
    </source>
</evidence>
<evidence type="ECO:0000256" key="3">
    <source>
        <dbReference type="RuleBase" id="RU361235"/>
    </source>
</evidence>
<feature type="domain" description="Carboxylesterase type B" evidence="4">
    <location>
        <begin position="4"/>
        <end position="344"/>
    </location>
</feature>
<dbReference type="PANTHER" id="PTHR11559">
    <property type="entry name" value="CARBOXYLESTERASE"/>
    <property type="match status" value="1"/>
</dbReference>
<dbReference type="InterPro" id="IPR000997">
    <property type="entry name" value="Cholinesterase"/>
</dbReference>
<comment type="caution">
    <text evidence="5">The sequence shown here is derived from an EMBL/GenBank/DDBJ whole genome shotgun (WGS) entry which is preliminary data.</text>
</comment>
<dbReference type="InterPro" id="IPR029058">
    <property type="entry name" value="AB_hydrolase_fold"/>
</dbReference>
<dbReference type="InterPro" id="IPR002018">
    <property type="entry name" value="CarbesteraseB"/>
</dbReference>
<dbReference type="Gene3D" id="3.40.50.1820">
    <property type="entry name" value="alpha/beta hydrolase"/>
    <property type="match status" value="1"/>
</dbReference>